<keyword evidence="2" id="KW-1185">Reference proteome</keyword>
<sequence length="261" mass="29370">MKRKYFFFDIDGTLTSSKVFNLVPESTKRALCALEAQGHFVAIATGRAHFRAKEFAQEHGIQNMVCEGGNGLYFGGKLIAYEPLADDLAIAIMKKAEALGFPLAVSLTDDRIRLTKDERFVKQCPGAQGFVELQVEPHLDLDALHHIRRFMIAMRPDEEAKLPEIKQIGMMRYDDSFVIVEPDDKYKGILRMVKEAGGDPQDIVVFGDGLNDRKMFEQAPFSIAMGNAIPQLKMLANYVSDDSDHDGIWNACVHFNWIEPK</sequence>
<dbReference type="Gene3D" id="3.40.50.1000">
    <property type="entry name" value="HAD superfamily/HAD-like"/>
    <property type="match status" value="1"/>
</dbReference>
<dbReference type="Proteomes" id="UP001524435">
    <property type="component" value="Unassembled WGS sequence"/>
</dbReference>
<name>A0ABT1SLG7_9FIRM</name>
<organism evidence="1 2">
    <name type="scientific">Massilicoli timonensis</name>
    <dbReference type="NCBI Taxonomy" id="2015901"/>
    <lineage>
        <taxon>Bacteria</taxon>
        <taxon>Bacillati</taxon>
        <taxon>Bacillota</taxon>
        <taxon>Erysipelotrichia</taxon>
        <taxon>Erysipelotrichales</taxon>
        <taxon>Erysipelotrichaceae</taxon>
        <taxon>Massilicoli</taxon>
    </lineage>
</organism>
<dbReference type="InterPro" id="IPR023214">
    <property type="entry name" value="HAD_sf"/>
</dbReference>
<dbReference type="PROSITE" id="PS01229">
    <property type="entry name" value="COF_2"/>
    <property type="match status" value="1"/>
</dbReference>
<dbReference type="NCBIfam" id="TIGR01484">
    <property type="entry name" value="HAD-SF-IIB"/>
    <property type="match status" value="1"/>
</dbReference>
<dbReference type="EMBL" id="JANGCH010000009">
    <property type="protein sequence ID" value="MCQ5122066.1"/>
    <property type="molecule type" value="Genomic_DNA"/>
</dbReference>
<accession>A0ABT1SLG7</accession>
<protein>
    <submittedName>
        <fullName evidence="1">HAD-IIB family hydrolase</fullName>
    </submittedName>
</protein>
<dbReference type="RefSeq" id="WP_178200024.1">
    <property type="nucleotide sequence ID" value="NZ_CANTYB010000029.1"/>
</dbReference>
<dbReference type="SUPFAM" id="SSF56784">
    <property type="entry name" value="HAD-like"/>
    <property type="match status" value="1"/>
</dbReference>
<dbReference type="Pfam" id="PF08282">
    <property type="entry name" value="Hydrolase_3"/>
    <property type="match status" value="1"/>
</dbReference>
<dbReference type="InterPro" id="IPR006379">
    <property type="entry name" value="HAD-SF_hydro_IIB"/>
</dbReference>
<dbReference type="GO" id="GO:0016787">
    <property type="term" value="F:hydrolase activity"/>
    <property type="evidence" value="ECO:0007669"/>
    <property type="project" value="UniProtKB-KW"/>
</dbReference>
<evidence type="ECO:0000313" key="2">
    <source>
        <dbReference type="Proteomes" id="UP001524435"/>
    </source>
</evidence>
<dbReference type="PANTHER" id="PTHR10000:SF25">
    <property type="entry name" value="PHOSPHATASE YKRA-RELATED"/>
    <property type="match status" value="1"/>
</dbReference>
<gene>
    <name evidence="1" type="ORF">NE663_07320</name>
</gene>
<comment type="caution">
    <text evidence="1">The sequence shown here is derived from an EMBL/GenBank/DDBJ whole genome shotgun (WGS) entry which is preliminary data.</text>
</comment>
<keyword evidence="1" id="KW-0378">Hydrolase</keyword>
<dbReference type="InterPro" id="IPR036412">
    <property type="entry name" value="HAD-like_sf"/>
</dbReference>
<evidence type="ECO:0000313" key="1">
    <source>
        <dbReference type="EMBL" id="MCQ5122066.1"/>
    </source>
</evidence>
<proteinExistence type="predicted"/>
<dbReference type="Gene3D" id="3.30.1240.10">
    <property type="match status" value="1"/>
</dbReference>
<dbReference type="PANTHER" id="PTHR10000">
    <property type="entry name" value="PHOSPHOSERINE PHOSPHATASE"/>
    <property type="match status" value="1"/>
</dbReference>
<reference evidence="1 2" key="1">
    <citation type="submission" date="2022-06" db="EMBL/GenBank/DDBJ databases">
        <title>Isolation of gut microbiota from human fecal samples.</title>
        <authorList>
            <person name="Pamer E.G."/>
            <person name="Barat B."/>
            <person name="Waligurski E."/>
            <person name="Medina S."/>
            <person name="Paddock L."/>
            <person name="Mostad J."/>
        </authorList>
    </citation>
    <scope>NUCLEOTIDE SEQUENCE [LARGE SCALE GENOMIC DNA]</scope>
    <source>
        <strain evidence="1 2">DFI.6.1</strain>
    </source>
</reference>